<dbReference type="STRING" id="1121432.SAMN02745219_00799"/>
<dbReference type="Gene3D" id="3.40.50.150">
    <property type="entry name" value="Vaccinia Virus protein VP39"/>
    <property type="match status" value="1"/>
</dbReference>
<keyword evidence="2 6" id="KW-0698">rRNA processing</keyword>
<comment type="similarity">
    <text evidence="6">Belongs to the methyltransferase superfamily. RNA methyltransferase RsmG family.</text>
</comment>
<keyword evidence="8" id="KW-1185">Reference proteome</keyword>
<dbReference type="GO" id="GO:0005829">
    <property type="term" value="C:cytosol"/>
    <property type="evidence" value="ECO:0007669"/>
    <property type="project" value="TreeGrafter"/>
</dbReference>
<dbReference type="PANTHER" id="PTHR31760:SF0">
    <property type="entry name" value="S-ADENOSYL-L-METHIONINE-DEPENDENT METHYLTRANSFERASES SUPERFAMILY PROTEIN"/>
    <property type="match status" value="1"/>
</dbReference>
<feature type="binding site" evidence="6">
    <location>
        <position position="79"/>
    </location>
    <ligand>
        <name>S-adenosyl-L-methionine</name>
        <dbReference type="ChEBI" id="CHEBI:59789"/>
    </ligand>
</feature>
<proteinExistence type="inferred from homology"/>
<dbReference type="FunFam" id="3.40.50.150:FF:000041">
    <property type="entry name" value="Ribosomal RNA small subunit methyltransferase G"/>
    <property type="match status" value="1"/>
</dbReference>
<dbReference type="HAMAP" id="MF_00074">
    <property type="entry name" value="16SrRNA_methyltr_G"/>
    <property type="match status" value="1"/>
</dbReference>
<evidence type="ECO:0000256" key="6">
    <source>
        <dbReference type="HAMAP-Rule" id="MF_00074"/>
    </source>
</evidence>
<accession>A0A1M6D275</accession>
<dbReference type="OrthoDB" id="9808773at2"/>
<dbReference type="InterPro" id="IPR029063">
    <property type="entry name" value="SAM-dependent_MTases_sf"/>
</dbReference>
<dbReference type="AlphaFoldDB" id="A0A1M6D275"/>
<keyword evidence="3 6" id="KW-0489">Methyltransferase</keyword>
<dbReference type="Proteomes" id="UP000184529">
    <property type="component" value="Unassembled WGS sequence"/>
</dbReference>
<organism evidence="7 8">
    <name type="scientific">Desulfofundulus thermosubterraneus DSM 16057</name>
    <dbReference type="NCBI Taxonomy" id="1121432"/>
    <lineage>
        <taxon>Bacteria</taxon>
        <taxon>Bacillati</taxon>
        <taxon>Bacillota</taxon>
        <taxon>Clostridia</taxon>
        <taxon>Eubacteriales</taxon>
        <taxon>Peptococcaceae</taxon>
        <taxon>Desulfofundulus</taxon>
    </lineage>
</organism>
<evidence type="ECO:0000313" key="8">
    <source>
        <dbReference type="Proteomes" id="UP000184529"/>
    </source>
</evidence>
<evidence type="ECO:0000256" key="2">
    <source>
        <dbReference type="ARBA" id="ARBA00022552"/>
    </source>
</evidence>
<feature type="binding site" evidence="6">
    <location>
        <position position="149"/>
    </location>
    <ligand>
        <name>S-adenosyl-L-methionine</name>
        <dbReference type="ChEBI" id="CHEBI:59789"/>
    </ligand>
</feature>
<dbReference type="PIRSF" id="PIRSF003078">
    <property type="entry name" value="GidB"/>
    <property type="match status" value="1"/>
</dbReference>
<dbReference type="RefSeq" id="WP_072867477.1">
    <property type="nucleotide sequence ID" value="NZ_FQZM01000009.1"/>
</dbReference>
<evidence type="ECO:0000256" key="5">
    <source>
        <dbReference type="ARBA" id="ARBA00022691"/>
    </source>
</evidence>
<comment type="subcellular location">
    <subcellularLocation>
        <location evidence="6">Cytoplasm</location>
    </subcellularLocation>
</comment>
<feature type="binding site" evidence="6">
    <location>
        <begin position="130"/>
        <end position="131"/>
    </location>
    <ligand>
        <name>S-adenosyl-L-methionine</name>
        <dbReference type="ChEBI" id="CHEBI:59789"/>
    </ligand>
</feature>
<evidence type="ECO:0000313" key="7">
    <source>
        <dbReference type="EMBL" id="SHI67346.1"/>
    </source>
</evidence>
<comment type="function">
    <text evidence="6">Specifically methylates the N7 position of a guanine in 16S rRNA.</text>
</comment>
<dbReference type="PANTHER" id="PTHR31760">
    <property type="entry name" value="S-ADENOSYL-L-METHIONINE-DEPENDENT METHYLTRANSFERASES SUPERFAMILY PROTEIN"/>
    <property type="match status" value="1"/>
</dbReference>
<dbReference type="Pfam" id="PF02527">
    <property type="entry name" value="GidB"/>
    <property type="match status" value="1"/>
</dbReference>
<evidence type="ECO:0000256" key="1">
    <source>
        <dbReference type="ARBA" id="ARBA00022490"/>
    </source>
</evidence>
<dbReference type="EC" id="2.1.1.-" evidence="6"/>
<keyword evidence="1 6" id="KW-0963">Cytoplasm</keyword>
<dbReference type="InterPro" id="IPR003682">
    <property type="entry name" value="rRNA_ssu_MeTfrase_G"/>
</dbReference>
<gene>
    <name evidence="6" type="primary">rsmG</name>
    <name evidence="7" type="ORF">SAMN02745219_00799</name>
</gene>
<name>A0A1M6D275_9FIRM</name>
<feature type="binding site" evidence="6">
    <location>
        <begin position="102"/>
        <end position="104"/>
    </location>
    <ligand>
        <name>S-adenosyl-L-methionine</name>
        <dbReference type="ChEBI" id="CHEBI:59789"/>
    </ligand>
</feature>
<dbReference type="EMBL" id="FQZM01000009">
    <property type="protein sequence ID" value="SHI67346.1"/>
    <property type="molecule type" value="Genomic_DNA"/>
</dbReference>
<feature type="binding site" evidence="6">
    <location>
        <position position="84"/>
    </location>
    <ligand>
        <name>S-adenosyl-L-methionine</name>
        <dbReference type="ChEBI" id="CHEBI:59789"/>
    </ligand>
</feature>
<reference evidence="8" key="1">
    <citation type="submission" date="2016-11" db="EMBL/GenBank/DDBJ databases">
        <authorList>
            <person name="Varghese N."/>
            <person name="Submissions S."/>
        </authorList>
    </citation>
    <scope>NUCLEOTIDE SEQUENCE [LARGE SCALE GENOMIC DNA]</scope>
    <source>
        <strain evidence="8">DSM 16057</strain>
    </source>
</reference>
<dbReference type="GO" id="GO:0070043">
    <property type="term" value="F:rRNA (guanine-N7-)-methyltransferase activity"/>
    <property type="evidence" value="ECO:0007669"/>
    <property type="project" value="UniProtKB-UniRule"/>
</dbReference>
<protein>
    <recommendedName>
        <fullName evidence="6">Ribosomal RNA small subunit methyltransferase G</fullName>
        <ecNumber evidence="6">2.1.1.-</ecNumber>
    </recommendedName>
    <alternativeName>
        <fullName evidence="6">16S rRNA 7-methylguanosine methyltransferase</fullName>
        <shortName evidence="6">16S rRNA m7G methyltransferase</shortName>
    </alternativeName>
</protein>
<dbReference type="NCBIfam" id="TIGR00138">
    <property type="entry name" value="rsmG_gidB"/>
    <property type="match status" value="1"/>
</dbReference>
<keyword evidence="4 6" id="KW-0808">Transferase</keyword>
<keyword evidence="5 6" id="KW-0949">S-adenosyl-L-methionine</keyword>
<evidence type="ECO:0000256" key="4">
    <source>
        <dbReference type="ARBA" id="ARBA00022679"/>
    </source>
</evidence>
<sequence>MHEFKRILLAAAAALGLPMTEAMCDRFFLYYRLLIEWNEKFNLTSLVDLRDVVVKHFIDSLTCLLIYNPVAGARLIDIGAGAGFPGLPVKIVCEDLRCTLIESSAKKAVFLRHVTASLDLADVEVACGRAEELAHRVCYRACFDLALARAVAPLPVLLEYALPFLKIGGFFIALKGPAVHEELPACGNALNVLGGSVKEVKTVFLPITGDMRKLVVVEKTGPTPAKYPRRPGVPQRRPL</sequence>
<dbReference type="SUPFAM" id="SSF53335">
    <property type="entry name" value="S-adenosyl-L-methionine-dependent methyltransferases"/>
    <property type="match status" value="1"/>
</dbReference>
<evidence type="ECO:0000256" key="3">
    <source>
        <dbReference type="ARBA" id="ARBA00022603"/>
    </source>
</evidence>